<evidence type="ECO:0000313" key="7">
    <source>
        <dbReference type="EMBL" id="VAX39500.1"/>
    </source>
</evidence>
<keyword evidence="5" id="KW-1133">Transmembrane helix</keyword>
<evidence type="ECO:0000256" key="1">
    <source>
        <dbReference type="ARBA" id="ARBA00022679"/>
    </source>
</evidence>
<dbReference type="InterPro" id="IPR000719">
    <property type="entry name" value="Prot_kinase_dom"/>
</dbReference>
<dbReference type="SMART" id="SM00220">
    <property type="entry name" value="S_TKc"/>
    <property type="match status" value="1"/>
</dbReference>
<name>A0A3B1DW36_9ZZZZ</name>
<dbReference type="PANTHER" id="PTHR43289:SF6">
    <property type="entry name" value="SERINE_THREONINE-PROTEIN KINASE NEKL-3"/>
    <property type="match status" value="1"/>
</dbReference>
<sequence>MRSESEVFASVLIDLAESVRIAPRILPETVGPGGRYRLEELVGIGHDSHVYRAIDLHLSKPDVPALVALKIRSSQSCCRIEAIIGRSVSCEYVVRTLDHGVLEDGATYIVQEWISGGDLGDLVLPMPRREAVGLVSAIARGVQALHTAGNIHGDLKPANILRDASGVPKVADFDMARASDLGDESRGGNVAFMAPERVLKPETPPSPSGDIFALGCMLSYFLTGDLPFGQDFKTIEENHRGGFEPTLRGVGKDLESICRRAMSRDIQARYTSAEMLANDLDRWGAHLPLEWTQPSVGRKMALLCRRHPLRVGLLVVLAVAVIAAGGWARASAMRDLDARQQAIAIAEAEIEAQNMKARETIKSFVNSGAFGNGVRNGASVFETLAWVEMLADTSVLGVEGPLLAREERISNLLRVRGEFASTHQSGGLTDSMAAYSLAYCFLDDGQSEEAAEQLAAARGGVLGSLPETDDARRSMDALGVLIEYERARLSGGPRVSELRKELGRLRREFVWIDSKHSVGRLLQAVLDREPAENRGRPGGGTGSP</sequence>
<evidence type="ECO:0000256" key="3">
    <source>
        <dbReference type="ARBA" id="ARBA00022777"/>
    </source>
</evidence>
<reference evidence="7" key="1">
    <citation type="submission" date="2018-06" db="EMBL/GenBank/DDBJ databases">
        <authorList>
            <person name="Zhirakovskaya E."/>
        </authorList>
    </citation>
    <scope>NUCLEOTIDE SEQUENCE</scope>
</reference>
<keyword evidence="3" id="KW-0418">Kinase</keyword>
<keyword evidence="5" id="KW-0812">Transmembrane</keyword>
<dbReference type="EMBL" id="UOGK01000251">
    <property type="protein sequence ID" value="VAX39500.1"/>
    <property type="molecule type" value="Genomic_DNA"/>
</dbReference>
<dbReference type="SUPFAM" id="SSF56112">
    <property type="entry name" value="Protein kinase-like (PK-like)"/>
    <property type="match status" value="1"/>
</dbReference>
<dbReference type="CDD" id="cd14014">
    <property type="entry name" value="STKc_PknB_like"/>
    <property type="match status" value="1"/>
</dbReference>
<dbReference type="PROSITE" id="PS50011">
    <property type="entry name" value="PROTEIN_KINASE_DOM"/>
    <property type="match status" value="1"/>
</dbReference>
<feature type="domain" description="Protein kinase" evidence="6">
    <location>
        <begin position="36"/>
        <end position="289"/>
    </location>
</feature>
<keyword evidence="2" id="KW-0547">Nucleotide-binding</keyword>
<dbReference type="AlphaFoldDB" id="A0A3B1DW36"/>
<gene>
    <name evidence="7" type="ORF">MNBD_PLANCTO03-2092</name>
</gene>
<proteinExistence type="predicted"/>
<keyword evidence="5" id="KW-0472">Membrane</keyword>
<feature type="transmembrane region" description="Helical" evidence="5">
    <location>
        <begin position="308"/>
        <end position="328"/>
    </location>
</feature>
<evidence type="ECO:0000256" key="4">
    <source>
        <dbReference type="ARBA" id="ARBA00022840"/>
    </source>
</evidence>
<evidence type="ECO:0000256" key="2">
    <source>
        <dbReference type="ARBA" id="ARBA00022741"/>
    </source>
</evidence>
<accession>A0A3B1DW36</accession>
<evidence type="ECO:0000256" key="5">
    <source>
        <dbReference type="SAM" id="Phobius"/>
    </source>
</evidence>
<keyword evidence="4" id="KW-0067">ATP-binding</keyword>
<organism evidence="7">
    <name type="scientific">hydrothermal vent metagenome</name>
    <dbReference type="NCBI Taxonomy" id="652676"/>
    <lineage>
        <taxon>unclassified sequences</taxon>
        <taxon>metagenomes</taxon>
        <taxon>ecological metagenomes</taxon>
    </lineage>
</organism>
<dbReference type="PANTHER" id="PTHR43289">
    <property type="entry name" value="MITOGEN-ACTIVATED PROTEIN KINASE KINASE KINASE 20-RELATED"/>
    <property type="match status" value="1"/>
</dbReference>
<dbReference type="Pfam" id="PF00069">
    <property type="entry name" value="Pkinase"/>
    <property type="match status" value="1"/>
</dbReference>
<dbReference type="GO" id="GO:0004674">
    <property type="term" value="F:protein serine/threonine kinase activity"/>
    <property type="evidence" value="ECO:0007669"/>
    <property type="project" value="TreeGrafter"/>
</dbReference>
<dbReference type="Gene3D" id="1.10.510.10">
    <property type="entry name" value="Transferase(Phosphotransferase) domain 1"/>
    <property type="match status" value="1"/>
</dbReference>
<dbReference type="GO" id="GO:0005524">
    <property type="term" value="F:ATP binding"/>
    <property type="evidence" value="ECO:0007669"/>
    <property type="project" value="UniProtKB-KW"/>
</dbReference>
<protein>
    <recommendedName>
        <fullName evidence="6">Protein kinase domain-containing protein</fullName>
    </recommendedName>
</protein>
<keyword evidence="1" id="KW-0808">Transferase</keyword>
<evidence type="ECO:0000259" key="6">
    <source>
        <dbReference type="PROSITE" id="PS50011"/>
    </source>
</evidence>
<dbReference type="InterPro" id="IPR011009">
    <property type="entry name" value="Kinase-like_dom_sf"/>
</dbReference>